<feature type="non-terminal residue" evidence="2">
    <location>
        <position position="114"/>
    </location>
</feature>
<gene>
    <name evidence="2" type="ORF">AFUS01_LOCUS19254</name>
</gene>
<comment type="caution">
    <text evidence="2">The sequence shown here is derived from an EMBL/GenBank/DDBJ whole genome shotgun (WGS) entry which is preliminary data.</text>
</comment>
<feature type="transmembrane region" description="Helical" evidence="1">
    <location>
        <begin position="12"/>
        <end position="37"/>
    </location>
</feature>
<organism evidence="2 3">
    <name type="scientific">Allacma fusca</name>
    <dbReference type="NCBI Taxonomy" id="39272"/>
    <lineage>
        <taxon>Eukaryota</taxon>
        <taxon>Metazoa</taxon>
        <taxon>Ecdysozoa</taxon>
        <taxon>Arthropoda</taxon>
        <taxon>Hexapoda</taxon>
        <taxon>Collembola</taxon>
        <taxon>Symphypleona</taxon>
        <taxon>Sminthuridae</taxon>
        <taxon>Allacma</taxon>
    </lineage>
</organism>
<accession>A0A8J2K012</accession>
<reference evidence="2" key="1">
    <citation type="submission" date="2021-06" db="EMBL/GenBank/DDBJ databases">
        <authorList>
            <person name="Hodson N. C."/>
            <person name="Mongue J. A."/>
            <person name="Jaron S. K."/>
        </authorList>
    </citation>
    <scope>NUCLEOTIDE SEQUENCE</scope>
</reference>
<dbReference type="AlphaFoldDB" id="A0A8J2K012"/>
<sequence length="114" mass="13060">MKERFICCCRSGWGTVIIAVSEITMFLYAATVTSRLLTDELSTPMIQNDMSVFIEPVIKLTVSSIGLIFALLLLDGILRHIPTFMRAWIVWAVVVLFFIVFKLNLLMFHNQEMD</sequence>
<keyword evidence="3" id="KW-1185">Reference proteome</keyword>
<evidence type="ECO:0000313" key="3">
    <source>
        <dbReference type="Proteomes" id="UP000708208"/>
    </source>
</evidence>
<dbReference type="Proteomes" id="UP000708208">
    <property type="component" value="Unassembled WGS sequence"/>
</dbReference>
<name>A0A8J2K012_9HEXA</name>
<evidence type="ECO:0000256" key="1">
    <source>
        <dbReference type="SAM" id="Phobius"/>
    </source>
</evidence>
<keyword evidence="1" id="KW-0472">Membrane</keyword>
<feature type="transmembrane region" description="Helical" evidence="1">
    <location>
        <begin position="57"/>
        <end position="76"/>
    </location>
</feature>
<protein>
    <submittedName>
        <fullName evidence="2">Uncharacterized protein</fullName>
    </submittedName>
</protein>
<keyword evidence="1" id="KW-1133">Transmembrane helix</keyword>
<proteinExistence type="predicted"/>
<dbReference type="EMBL" id="CAJVCH010197281">
    <property type="protein sequence ID" value="CAG7730628.1"/>
    <property type="molecule type" value="Genomic_DNA"/>
</dbReference>
<evidence type="ECO:0000313" key="2">
    <source>
        <dbReference type="EMBL" id="CAG7730628.1"/>
    </source>
</evidence>
<keyword evidence="1" id="KW-0812">Transmembrane</keyword>
<feature type="transmembrane region" description="Helical" evidence="1">
    <location>
        <begin position="88"/>
        <end position="108"/>
    </location>
</feature>